<dbReference type="GO" id="GO:0008047">
    <property type="term" value="F:enzyme activator activity"/>
    <property type="evidence" value="ECO:0007669"/>
    <property type="project" value="InterPro"/>
</dbReference>
<dbReference type="InterPro" id="IPR010334">
    <property type="entry name" value="Dcp1"/>
</dbReference>
<dbReference type="OrthoDB" id="440673at2759"/>
<sequence length="327" mass="37091">MPSHNRKVSRQVHLQSAPPGQSDYDTDTANLTDNQYHVDMAVHAQPQRSAEELNMLVLRRWYPEVEYILAIAPFATLYTFAPDSQQWNKCETEGVLFVVQLEAQAGYPRYRLIILNRKSMVNFELDLVSMDNIEITTEYVIVQVPDEEGTPQIFGIWIFSDKSQVPDMREVIAATIVDCANRAEEHTQHAAELDGYPIYDSSEGAYQQSGNHQQQVQHQQMPQQPQPQHSQSQFGQQIDLSRLFTKPQAPVEMEAQRFLDTQTPTQSGPNMHAYNSSALPHAHPASHDPNQGGAMWQPQQPMSSQFENPPQAHNLLLDLFKNASKLS</sequence>
<feature type="compositionally biased region" description="Basic residues" evidence="5">
    <location>
        <begin position="1"/>
        <end position="10"/>
    </location>
</feature>
<reference evidence="7" key="1">
    <citation type="submission" date="2020-01" db="EMBL/GenBank/DDBJ databases">
        <authorList>
            <consortium name="DOE Joint Genome Institute"/>
            <person name="Haridas S."/>
            <person name="Albert R."/>
            <person name="Binder M."/>
            <person name="Bloem J."/>
            <person name="Labutti K."/>
            <person name="Salamov A."/>
            <person name="Andreopoulos B."/>
            <person name="Baker S.E."/>
            <person name="Barry K."/>
            <person name="Bills G."/>
            <person name="Bluhm B.H."/>
            <person name="Cannon C."/>
            <person name="Castanera R."/>
            <person name="Culley D.E."/>
            <person name="Daum C."/>
            <person name="Ezra D."/>
            <person name="Gonzalez J.B."/>
            <person name="Henrissat B."/>
            <person name="Kuo A."/>
            <person name="Liang C."/>
            <person name="Lipzen A."/>
            <person name="Lutzoni F."/>
            <person name="Magnuson J."/>
            <person name="Mondo S."/>
            <person name="Nolan M."/>
            <person name="Ohm R."/>
            <person name="Pangilinan J."/>
            <person name="Park H.-J."/>
            <person name="Ramirez L."/>
            <person name="Alfaro M."/>
            <person name="Sun H."/>
            <person name="Tritt A."/>
            <person name="Yoshinaga Y."/>
            <person name="Zwiers L.-H."/>
            <person name="Turgeon B.G."/>
            <person name="Goodwin S.B."/>
            <person name="Spatafora J.W."/>
            <person name="Crous P.W."/>
            <person name="Grigoriev I.V."/>
        </authorList>
    </citation>
    <scope>NUCLEOTIDE SEQUENCE</scope>
    <source>
        <strain evidence="7">CBS 342.82</strain>
    </source>
</reference>
<protein>
    <submittedName>
        <fullName evidence="7">PH domain-like protein</fullName>
    </submittedName>
</protein>
<comment type="similarity">
    <text evidence="2">Belongs to the DCP1 family.</text>
</comment>
<dbReference type="AlphaFoldDB" id="A0A6J3M795"/>
<reference evidence="7" key="3">
    <citation type="submission" date="2025-08" db="UniProtKB">
        <authorList>
            <consortium name="RefSeq"/>
        </authorList>
    </citation>
    <scope>IDENTIFICATION</scope>
    <source>
        <strain evidence="7">CBS 342.82</strain>
    </source>
</reference>
<evidence type="ECO:0000256" key="5">
    <source>
        <dbReference type="SAM" id="MobiDB-lite"/>
    </source>
</evidence>
<feature type="region of interest" description="Disordered" evidence="5">
    <location>
        <begin position="262"/>
        <end position="310"/>
    </location>
</feature>
<dbReference type="GO" id="GO:0003729">
    <property type="term" value="F:mRNA binding"/>
    <property type="evidence" value="ECO:0007669"/>
    <property type="project" value="TreeGrafter"/>
</dbReference>
<reference evidence="7" key="2">
    <citation type="submission" date="2020-04" db="EMBL/GenBank/DDBJ databases">
        <authorList>
            <consortium name="NCBI Genome Project"/>
        </authorList>
    </citation>
    <scope>NUCLEOTIDE SEQUENCE</scope>
    <source>
        <strain evidence="7">CBS 342.82</strain>
    </source>
</reference>
<dbReference type="GO" id="GO:0031087">
    <property type="term" value="P:deadenylation-independent decapping of nuclear-transcribed mRNA"/>
    <property type="evidence" value="ECO:0007669"/>
    <property type="project" value="TreeGrafter"/>
</dbReference>
<dbReference type="GeneID" id="54359145"/>
<keyword evidence="3" id="KW-0963">Cytoplasm</keyword>
<evidence type="ECO:0000313" key="7">
    <source>
        <dbReference type="RefSeq" id="XP_033459763.1"/>
    </source>
</evidence>
<keyword evidence="6" id="KW-1185">Reference proteome</keyword>
<evidence type="ECO:0000256" key="1">
    <source>
        <dbReference type="ARBA" id="ARBA00004496"/>
    </source>
</evidence>
<feature type="compositionally biased region" description="Polar residues" evidence="5">
    <location>
        <begin position="297"/>
        <end position="308"/>
    </location>
</feature>
<dbReference type="SUPFAM" id="SSF50729">
    <property type="entry name" value="PH domain-like"/>
    <property type="match status" value="1"/>
</dbReference>
<feature type="compositionally biased region" description="Polar residues" evidence="5">
    <location>
        <begin position="262"/>
        <end position="278"/>
    </location>
</feature>
<dbReference type="PANTHER" id="PTHR16290">
    <property type="entry name" value="TRANSCRIPTION FACTOR SMIF DECAPPING ENZYME DCP1"/>
    <property type="match status" value="1"/>
</dbReference>
<evidence type="ECO:0000256" key="3">
    <source>
        <dbReference type="ARBA" id="ARBA00022490"/>
    </source>
</evidence>
<evidence type="ECO:0000313" key="6">
    <source>
        <dbReference type="Proteomes" id="UP000504637"/>
    </source>
</evidence>
<dbReference type="GO" id="GO:0006397">
    <property type="term" value="P:mRNA processing"/>
    <property type="evidence" value="ECO:0007669"/>
    <property type="project" value="UniProtKB-KW"/>
</dbReference>
<organism evidence="7">
    <name type="scientific">Dissoconium aciculare CBS 342.82</name>
    <dbReference type="NCBI Taxonomy" id="1314786"/>
    <lineage>
        <taxon>Eukaryota</taxon>
        <taxon>Fungi</taxon>
        <taxon>Dikarya</taxon>
        <taxon>Ascomycota</taxon>
        <taxon>Pezizomycotina</taxon>
        <taxon>Dothideomycetes</taxon>
        <taxon>Dothideomycetidae</taxon>
        <taxon>Mycosphaerellales</taxon>
        <taxon>Dissoconiaceae</taxon>
        <taxon>Dissoconium</taxon>
    </lineage>
</organism>
<dbReference type="GO" id="GO:0000932">
    <property type="term" value="C:P-body"/>
    <property type="evidence" value="ECO:0007669"/>
    <property type="project" value="TreeGrafter"/>
</dbReference>
<dbReference type="InterPro" id="IPR011993">
    <property type="entry name" value="PH-like_dom_sf"/>
</dbReference>
<evidence type="ECO:0000256" key="4">
    <source>
        <dbReference type="ARBA" id="ARBA00022664"/>
    </source>
</evidence>
<gene>
    <name evidence="7" type="ORF">K489DRAFT_318736</name>
</gene>
<dbReference type="Proteomes" id="UP000504637">
    <property type="component" value="Unplaced"/>
</dbReference>
<dbReference type="RefSeq" id="XP_033459763.1">
    <property type="nucleotide sequence ID" value="XM_033601345.1"/>
</dbReference>
<feature type="region of interest" description="Disordered" evidence="5">
    <location>
        <begin position="1"/>
        <end position="25"/>
    </location>
</feature>
<proteinExistence type="inferred from homology"/>
<dbReference type="Pfam" id="PF06058">
    <property type="entry name" value="DCP1"/>
    <property type="match status" value="1"/>
</dbReference>
<comment type="subcellular location">
    <subcellularLocation>
        <location evidence="1">Cytoplasm</location>
    </subcellularLocation>
</comment>
<feature type="compositionally biased region" description="Low complexity" evidence="5">
    <location>
        <begin position="207"/>
        <end position="235"/>
    </location>
</feature>
<dbReference type="CDD" id="cd13182">
    <property type="entry name" value="EVH1-like_Dcp1"/>
    <property type="match status" value="1"/>
</dbReference>
<accession>A0A6J3M795</accession>
<dbReference type="GO" id="GO:0000290">
    <property type="term" value="P:deadenylation-dependent decapping of nuclear-transcribed mRNA"/>
    <property type="evidence" value="ECO:0007669"/>
    <property type="project" value="InterPro"/>
</dbReference>
<evidence type="ECO:0000256" key="2">
    <source>
        <dbReference type="ARBA" id="ARBA00008778"/>
    </source>
</evidence>
<feature type="region of interest" description="Disordered" evidence="5">
    <location>
        <begin position="199"/>
        <end position="235"/>
    </location>
</feature>
<keyword evidence="4" id="KW-0507">mRNA processing</keyword>
<dbReference type="PANTHER" id="PTHR16290:SF0">
    <property type="entry name" value="DECAPPING PROTEIN 1, ISOFORM A"/>
    <property type="match status" value="1"/>
</dbReference>
<dbReference type="Gene3D" id="2.30.29.30">
    <property type="entry name" value="Pleckstrin-homology domain (PH domain)/Phosphotyrosine-binding domain (PTB)"/>
    <property type="match status" value="1"/>
</dbReference>
<name>A0A6J3M795_9PEZI</name>